<gene>
    <name evidence="2" type="ORF">K435DRAFT_593462</name>
</gene>
<reference evidence="2 3" key="1">
    <citation type="journal article" date="2019" name="Nat. Ecol. Evol.">
        <title>Megaphylogeny resolves global patterns of mushroom evolution.</title>
        <authorList>
            <person name="Varga T."/>
            <person name="Krizsan K."/>
            <person name="Foldi C."/>
            <person name="Dima B."/>
            <person name="Sanchez-Garcia M."/>
            <person name="Sanchez-Ramirez S."/>
            <person name="Szollosi G.J."/>
            <person name="Szarkandi J.G."/>
            <person name="Papp V."/>
            <person name="Albert L."/>
            <person name="Andreopoulos W."/>
            <person name="Angelini C."/>
            <person name="Antonin V."/>
            <person name="Barry K.W."/>
            <person name="Bougher N.L."/>
            <person name="Buchanan P."/>
            <person name="Buyck B."/>
            <person name="Bense V."/>
            <person name="Catcheside P."/>
            <person name="Chovatia M."/>
            <person name="Cooper J."/>
            <person name="Damon W."/>
            <person name="Desjardin D."/>
            <person name="Finy P."/>
            <person name="Geml J."/>
            <person name="Haridas S."/>
            <person name="Hughes K."/>
            <person name="Justo A."/>
            <person name="Karasinski D."/>
            <person name="Kautmanova I."/>
            <person name="Kiss B."/>
            <person name="Kocsube S."/>
            <person name="Kotiranta H."/>
            <person name="LaButti K.M."/>
            <person name="Lechner B.E."/>
            <person name="Liimatainen K."/>
            <person name="Lipzen A."/>
            <person name="Lukacs Z."/>
            <person name="Mihaltcheva S."/>
            <person name="Morgado L.N."/>
            <person name="Niskanen T."/>
            <person name="Noordeloos M.E."/>
            <person name="Ohm R.A."/>
            <person name="Ortiz-Santana B."/>
            <person name="Ovrebo C."/>
            <person name="Racz N."/>
            <person name="Riley R."/>
            <person name="Savchenko A."/>
            <person name="Shiryaev A."/>
            <person name="Soop K."/>
            <person name="Spirin V."/>
            <person name="Szebenyi C."/>
            <person name="Tomsovsky M."/>
            <person name="Tulloss R.E."/>
            <person name="Uehling J."/>
            <person name="Grigoriev I.V."/>
            <person name="Vagvolgyi C."/>
            <person name="Papp T."/>
            <person name="Martin F.M."/>
            <person name="Miettinen O."/>
            <person name="Hibbett D.S."/>
            <person name="Nagy L.G."/>
        </authorList>
    </citation>
    <scope>NUCLEOTIDE SEQUENCE [LARGE SCALE GENOMIC DNA]</scope>
    <source>
        <strain evidence="2 3">CBS 962.96</strain>
    </source>
</reference>
<proteinExistence type="predicted"/>
<dbReference type="EMBL" id="ML181595">
    <property type="protein sequence ID" value="THU75738.1"/>
    <property type="molecule type" value="Genomic_DNA"/>
</dbReference>
<keyword evidence="1" id="KW-0812">Transmembrane</keyword>
<feature type="transmembrane region" description="Helical" evidence="1">
    <location>
        <begin position="28"/>
        <end position="55"/>
    </location>
</feature>
<evidence type="ECO:0000313" key="3">
    <source>
        <dbReference type="Proteomes" id="UP000297245"/>
    </source>
</evidence>
<accession>A0A4S8KKQ1</accession>
<dbReference type="Proteomes" id="UP000297245">
    <property type="component" value="Unassembled WGS sequence"/>
</dbReference>
<dbReference type="AlphaFoldDB" id="A0A4S8KKQ1"/>
<feature type="non-terminal residue" evidence="2">
    <location>
        <position position="1"/>
    </location>
</feature>
<name>A0A4S8KKQ1_DENBC</name>
<protein>
    <submittedName>
        <fullName evidence="2">Uncharacterized protein</fullName>
    </submittedName>
</protein>
<keyword evidence="1" id="KW-1133">Transmembrane helix</keyword>
<feature type="non-terminal residue" evidence="2">
    <location>
        <position position="57"/>
    </location>
</feature>
<keyword evidence="3" id="KW-1185">Reference proteome</keyword>
<evidence type="ECO:0000313" key="2">
    <source>
        <dbReference type="EMBL" id="THU75738.1"/>
    </source>
</evidence>
<organism evidence="2 3">
    <name type="scientific">Dendrothele bispora (strain CBS 962.96)</name>
    <dbReference type="NCBI Taxonomy" id="1314807"/>
    <lineage>
        <taxon>Eukaryota</taxon>
        <taxon>Fungi</taxon>
        <taxon>Dikarya</taxon>
        <taxon>Basidiomycota</taxon>
        <taxon>Agaricomycotina</taxon>
        <taxon>Agaricomycetes</taxon>
        <taxon>Agaricomycetidae</taxon>
        <taxon>Agaricales</taxon>
        <taxon>Agaricales incertae sedis</taxon>
        <taxon>Dendrothele</taxon>
    </lineage>
</organism>
<dbReference type="OrthoDB" id="2993818at2759"/>
<evidence type="ECO:0000256" key="1">
    <source>
        <dbReference type="SAM" id="Phobius"/>
    </source>
</evidence>
<sequence length="57" mass="6355">GSWVNLMLFTLEISQAYFYFTNYPSDPLAFKLIVAALLVSNVVTEIAVCAICYMVSL</sequence>
<keyword evidence="1" id="KW-0472">Membrane</keyword>